<dbReference type="Proteomes" id="UP000292085">
    <property type="component" value="Unassembled WGS sequence"/>
</dbReference>
<accession>A0A4Q6Y5S3</accession>
<keyword evidence="3" id="KW-1185">Reference proteome</keyword>
<sequence length="74" mass="8078">MAWGHRLFLLPSRLREGSGEGLSEERPSVDRPSPNPSRKREGNGYAATATLAGTFARKPSIWQIAKLSSARLSV</sequence>
<protein>
    <submittedName>
        <fullName evidence="2">Uncharacterized protein</fullName>
    </submittedName>
</protein>
<reference evidence="2 3" key="1">
    <citation type="submission" date="2019-02" db="EMBL/GenBank/DDBJ databases">
        <authorList>
            <person name="Li Y."/>
        </authorList>
    </citation>
    <scope>NUCLEOTIDE SEQUENCE [LARGE SCALE GENOMIC DNA]</scope>
    <source>
        <strain evidence="2 3">3-7</strain>
    </source>
</reference>
<organism evidence="2 3">
    <name type="scientific">Sphingomonas populi</name>
    <dbReference type="NCBI Taxonomy" id="2484750"/>
    <lineage>
        <taxon>Bacteria</taxon>
        <taxon>Pseudomonadati</taxon>
        <taxon>Pseudomonadota</taxon>
        <taxon>Alphaproteobacteria</taxon>
        <taxon>Sphingomonadales</taxon>
        <taxon>Sphingomonadaceae</taxon>
        <taxon>Sphingomonas</taxon>
    </lineage>
</organism>
<dbReference type="EMBL" id="SGIS01000007">
    <property type="protein sequence ID" value="RZF65274.1"/>
    <property type="molecule type" value="Genomic_DNA"/>
</dbReference>
<evidence type="ECO:0000313" key="2">
    <source>
        <dbReference type="EMBL" id="RZF65274.1"/>
    </source>
</evidence>
<proteinExistence type="predicted"/>
<feature type="region of interest" description="Disordered" evidence="1">
    <location>
        <begin position="16"/>
        <end position="44"/>
    </location>
</feature>
<gene>
    <name evidence="2" type="ORF">EWE75_06245</name>
</gene>
<name>A0A4Q6Y5S3_9SPHN</name>
<dbReference type="AlphaFoldDB" id="A0A4Q6Y5S3"/>
<feature type="compositionally biased region" description="Basic and acidic residues" evidence="1">
    <location>
        <begin position="16"/>
        <end position="29"/>
    </location>
</feature>
<comment type="caution">
    <text evidence="2">The sequence shown here is derived from an EMBL/GenBank/DDBJ whole genome shotgun (WGS) entry which is preliminary data.</text>
</comment>
<evidence type="ECO:0000313" key="3">
    <source>
        <dbReference type="Proteomes" id="UP000292085"/>
    </source>
</evidence>
<evidence type="ECO:0000256" key="1">
    <source>
        <dbReference type="SAM" id="MobiDB-lite"/>
    </source>
</evidence>